<evidence type="ECO:0000313" key="1">
    <source>
        <dbReference type="EMBL" id="QKF66835.1"/>
    </source>
</evidence>
<reference evidence="1 2" key="1">
    <citation type="submission" date="2020-05" db="EMBL/GenBank/DDBJ databases">
        <title>Complete genome sequencing of Campylobacter and Arcobacter type strains.</title>
        <authorList>
            <person name="Miller W.G."/>
            <person name="Yee E."/>
        </authorList>
    </citation>
    <scope>NUCLEOTIDE SEQUENCE [LARGE SCALE GENOMIC DNA]</scope>
    <source>
        <strain evidence="1 2">LMG 26156</strain>
    </source>
</reference>
<dbReference type="InterPro" id="IPR034660">
    <property type="entry name" value="DinB/YfiT-like"/>
</dbReference>
<gene>
    <name evidence="1" type="ORF">AVENP_1281</name>
</gene>
<protein>
    <recommendedName>
        <fullName evidence="3">DinB-like domain-containing protein</fullName>
    </recommendedName>
</protein>
<evidence type="ECO:0008006" key="3">
    <source>
        <dbReference type="Google" id="ProtNLM"/>
    </source>
</evidence>
<dbReference type="Proteomes" id="UP000503482">
    <property type="component" value="Chromosome"/>
</dbReference>
<dbReference type="Gene3D" id="1.20.120.450">
    <property type="entry name" value="dinb family like domain"/>
    <property type="match status" value="1"/>
</dbReference>
<dbReference type="KEGG" id="avp:AVENP_1281"/>
<sequence>MQTKEDIEIQNNLGKAGHGLPKIDAIFLKHIGFPILKTFISWDNAMKFFEYEGKEILNLVKDLPKDKLFKKVLIPKIFGIEDNSRYYSPAMVLWHLLYVGETLQEGIVSLSKNEKIDFTVKIENFKPFVQIDEDIVEKYEKFLNNYKKFIERNIENKYINNCLSHPWFGCLNPHQWLVMSAIHQMVHKKQIKKILKAY</sequence>
<organism evidence="1 2">
    <name type="scientific">Arcobacter venerupis</name>
    <dbReference type="NCBI Taxonomy" id="1054033"/>
    <lineage>
        <taxon>Bacteria</taxon>
        <taxon>Pseudomonadati</taxon>
        <taxon>Campylobacterota</taxon>
        <taxon>Epsilonproteobacteria</taxon>
        <taxon>Campylobacterales</taxon>
        <taxon>Arcobacteraceae</taxon>
        <taxon>Arcobacter</taxon>
    </lineage>
</organism>
<proteinExistence type="predicted"/>
<evidence type="ECO:0000313" key="2">
    <source>
        <dbReference type="Proteomes" id="UP000503482"/>
    </source>
</evidence>
<accession>A0AAE7E3G8</accession>
<dbReference type="RefSeq" id="WP_128358740.1">
    <property type="nucleotide sequence ID" value="NZ_CP053840.1"/>
</dbReference>
<name>A0AAE7E3G8_9BACT</name>
<dbReference type="AlphaFoldDB" id="A0AAE7E3G8"/>
<keyword evidence="2" id="KW-1185">Reference proteome</keyword>
<dbReference type="SUPFAM" id="SSF109854">
    <property type="entry name" value="DinB/YfiT-like putative metalloenzymes"/>
    <property type="match status" value="1"/>
</dbReference>
<dbReference type="EMBL" id="CP053840">
    <property type="protein sequence ID" value="QKF66835.1"/>
    <property type="molecule type" value="Genomic_DNA"/>
</dbReference>